<dbReference type="InterPro" id="IPR035595">
    <property type="entry name" value="UDP_glycos_trans_CS"/>
</dbReference>
<reference evidence="6 7" key="1">
    <citation type="submission" date="2023-11" db="EMBL/GenBank/DDBJ databases">
        <authorList>
            <person name="Okamura Y."/>
        </authorList>
    </citation>
    <scope>NUCLEOTIDE SEQUENCE [LARGE SCALE GENOMIC DNA]</scope>
</reference>
<dbReference type="InterPro" id="IPR050271">
    <property type="entry name" value="UDP-glycosyltransferase"/>
</dbReference>
<evidence type="ECO:0000256" key="1">
    <source>
        <dbReference type="ARBA" id="ARBA00009995"/>
    </source>
</evidence>
<keyword evidence="3 4" id="KW-0808">Transferase</keyword>
<dbReference type="AlphaFoldDB" id="A0AAV1JE95"/>
<keyword evidence="2 4" id="KW-0328">Glycosyltransferase</keyword>
<evidence type="ECO:0000256" key="4">
    <source>
        <dbReference type="RuleBase" id="RU003718"/>
    </source>
</evidence>
<keyword evidence="5" id="KW-0472">Membrane</keyword>
<evidence type="ECO:0000313" key="7">
    <source>
        <dbReference type="Proteomes" id="UP001497472"/>
    </source>
</evidence>
<dbReference type="CDD" id="cd03784">
    <property type="entry name" value="GT1_Gtf-like"/>
    <property type="match status" value="1"/>
</dbReference>
<evidence type="ECO:0000256" key="2">
    <source>
        <dbReference type="ARBA" id="ARBA00022676"/>
    </source>
</evidence>
<dbReference type="SUPFAM" id="SSF53756">
    <property type="entry name" value="UDP-Glycosyltransferase/glycogen phosphorylase"/>
    <property type="match status" value="1"/>
</dbReference>
<evidence type="ECO:0000256" key="3">
    <source>
        <dbReference type="ARBA" id="ARBA00022679"/>
    </source>
</evidence>
<organism evidence="6 7">
    <name type="scientific">Leptosia nina</name>
    <dbReference type="NCBI Taxonomy" id="320188"/>
    <lineage>
        <taxon>Eukaryota</taxon>
        <taxon>Metazoa</taxon>
        <taxon>Ecdysozoa</taxon>
        <taxon>Arthropoda</taxon>
        <taxon>Hexapoda</taxon>
        <taxon>Insecta</taxon>
        <taxon>Pterygota</taxon>
        <taxon>Neoptera</taxon>
        <taxon>Endopterygota</taxon>
        <taxon>Lepidoptera</taxon>
        <taxon>Glossata</taxon>
        <taxon>Ditrysia</taxon>
        <taxon>Papilionoidea</taxon>
        <taxon>Pieridae</taxon>
        <taxon>Pierinae</taxon>
        <taxon>Leptosia</taxon>
    </lineage>
</organism>
<accession>A0AAV1JE95</accession>
<dbReference type="Gene3D" id="3.40.50.2000">
    <property type="entry name" value="Glycogen Phosphorylase B"/>
    <property type="match status" value="2"/>
</dbReference>
<evidence type="ECO:0000256" key="5">
    <source>
        <dbReference type="RuleBase" id="RU362059"/>
    </source>
</evidence>
<dbReference type="EC" id="2.4.1.17" evidence="5"/>
<dbReference type="PROSITE" id="PS00375">
    <property type="entry name" value="UDPGT"/>
    <property type="match status" value="1"/>
</dbReference>
<dbReference type="InterPro" id="IPR002213">
    <property type="entry name" value="UDP_glucos_trans"/>
</dbReference>
<comment type="subcellular location">
    <subcellularLocation>
        <location evidence="5">Membrane</location>
        <topology evidence="5">Single-pass membrane protein</topology>
    </subcellularLocation>
</comment>
<name>A0AAV1JE95_9NEOP</name>
<comment type="caution">
    <text evidence="6">The sequence shown here is derived from an EMBL/GenBank/DDBJ whole genome shotgun (WGS) entry which is preliminary data.</text>
</comment>
<dbReference type="GO" id="GO:0015020">
    <property type="term" value="F:glucuronosyltransferase activity"/>
    <property type="evidence" value="ECO:0007669"/>
    <property type="project" value="UniProtKB-EC"/>
</dbReference>
<dbReference type="PANTHER" id="PTHR48043">
    <property type="entry name" value="EG:EG0003.4 PROTEIN-RELATED"/>
    <property type="match status" value="1"/>
</dbReference>
<keyword evidence="5" id="KW-1133">Transmembrane helix</keyword>
<dbReference type="Proteomes" id="UP001497472">
    <property type="component" value="Unassembled WGS sequence"/>
</dbReference>
<dbReference type="Pfam" id="PF00201">
    <property type="entry name" value="UDPGT"/>
    <property type="match status" value="1"/>
</dbReference>
<comment type="similarity">
    <text evidence="1 4">Belongs to the UDP-glycosyltransferase family.</text>
</comment>
<dbReference type="EMBL" id="CAVLEF010000009">
    <property type="protein sequence ID" value="CAK1547645.1"/>
    <property type="molecule type" value="Genomic_DNA"/>
</dbReference>
<comment type="catalytic activity">
    <reaction evidence="5">
        <text>glucuronate acceptor + UDP-alpha-D-glucuronate = acceptor beta-D-glucuronoside + UDP + H(+)</text>
        <dbReference type="Rhea" id="RHEA:21032"/>
        <dbReference type="ChEBI" id="CHEBI:15378"/>
        <dbReference type="ChEBI" id="CHEBI:58052"/>
        <dbReference type="ChEBI" id="CHEBI:58223"/>
        <dbReference type="ChEBI" id="CHEBI:132367"/>
        <dbReference type="ChEBI" id="CHEBI:132368"/>
        <dbReference type="EC" id="2.4.1.17"/>
    </reaction>
</comment>
<gene>
    <name evidence="6" type="ORF">LNINA_LOCUS7105</name>
</gene>
<keyword evidence="7" id="KW-1185">Reference proteome</keyword>
<feature type="transmembrane region" description="Helical" evidence="5">
    <location>
        <begin position="481"/>
        <end position="504"/>
    </location>
</feature>
<dbReference type="FunFam" id="3.40.50.2000:FF:000050">
    <property type="entry name" value="UDP-glucuronosyltransferase"/>
    <property type="match status" value="1"/>
</dbReference>
<proteinExistence type="inferred from homology"/>
<dbReference type="GO" id="GO:0016020">
    <property type="term" value="C:membrane"/>
    <property type="evidence" value="ECO:0007669"/>
    <property type="project" value="UniProtKB-SubCell"/>
</dbReference>
<protein>
    <recommendedName>
        <fullName evidence="5">UDP-glucuronosyltransferase</fullName>
        <ecNumber evidence="5">2.4.1.17</ecNumber>
    </recommendedName>
</protein>
<dbReference type="PANTHER" id="PTHR48043:SF159">
    <property type="entry name" value="EG:EG0003.4 PROTEIN-RELATED"/>
    <property type="match status" value="1"/>
</dbReference>
<keyword evidence="5" id="KW-0812">Transmembrane</keyword>
<evidence type="ECO:0000313" key="6">
    <source>
        <dbReference type="EMBL" id="CAK1547645.1"/>
    </source>
</evidence>
<sequence length="514" mass="58908">MLETVKVYVFCCVISASVIETARILAVFPTPSISHQFAFRPITHELARRGHDVVVLTTDPAFPKGQAPTNLTEIDVHDISYDIWKNMQASHTGDPKDVLKNIVLMFELMTKTFEKQIQTAEFQRLMKEENDTFDVVLVEAWVRPTIGLGHVFKKPLIQISSFGAVSTQYDYFGAPNHPFLYPSAGRVRVYDMTIWEKLKELVKIVFLEWLISTTEENDNDMMKRNFGANLPSTADLFKNIKMVFLNEHQIWADNHPVPSNIVYIGGIHNRPEKDLPKEIKDFLDSSERGVIYFSFGTNIIPNLLPSEKIQIMAKVLSSLPYDVLWKWNEDVVPTNATNIKFSKWFPQSDLLRHQKVKLFITQGGLQSTDEALNAAVPMLGMPMLGDQWYNVEKYVRFGFGKQLDIMSLNEEDFRNAVVTIITNSSFKINAEKMRVLMREHPVEPLDKAVWWIEHVIQNGGDHLQPFSAGGISLLEYYEIPLILTMLLTCVIIITLIIAILRFILRFLMNGLRKI</sequence>